<evidence type="ECO:0000259" key="8">
    <source>
        <dbReference type="PROSITE" id="PS51698"/>
    </source>
</evidence>
<gene>
    <name evidence="9" type="ORF">SVIM_LOCUS203302</name>
</gene>
<proteinExistence type="predicted"/>
<comment type="pathway">
    <text evidence="2">Protein modification; protein ubiquitination.</text>
</comment>
<dbReference type="Pfam" id="PF04564">
    <property type="entry name" value="U-box"/>
    <property type="match status" value="1"/>
</dbReference>
<dbReference type="InterPro" id="IPR013083">
    <property type="entry name" value="Znf_RING/FYVE/PHD"/>
</dbReference>
<dbReference type="PANTHER" id="PTHR23315:SF240">
    <property type="entry name" value="U-BOX DOMAIN-CONTAINING PROTEIN 5"/>
    <property type="match status" value="1"/>
</dbReference>
<comment type="catalytic activity">
    <reaction evidence="1">
        <text>S-ubiquitinyl-[E2 ubiquitin-conjugating enzyme]-L-cysteine + [acceptor protein]-L-lysine = [E2 ubiquitin-conjugating enzyme]-L-cysteine + N(6)-ubiquitinyl-[acceptor protein]-L-lysine.</text>
        <dbReference type="EC" id="2.3.2.27"/>
    </reaction>
</comment>
<evidence type="ECO:0000256" key="7">
    <source>
        <dbReference type="SAM" id="MobiDB-lite"/>
    </source>
</evidence>
<name>A0A6N2LBA0_SALVM</name>
<dbReference type="Pfam" id="PF05804">
    <property type="entry name" value="KAP"/>
    <property type="match status" value="1"/>
</dbReference>
<evidence type="ECO:0000256" key="2">
    <source>
        <dbReference type="ARBA" id="ARBA00004906"/>
    </source>
</evidence>
<dbReference type="InterPro" id="IPR045210">
    <property type="entry name" value="RING-Ubox_PUB"/>
</dbReference>
<protein>
    <recommendedName>
        <fullName evidence="3">RING-type E3 ubiquitin transferase</fullName>
        <ecNumber evidence="3">2.3.2.27</ecNumber>
    </recommendedName>
</protein>
<organism evidence="9">
    <name type="scientific">Salix viminalis</name>
    <name type="common">Common osier</name>
    <name type="synonym">Basket willow</name>
    <dbReference type="NCBI Taxonomy" id="40686"/>
    <lineage>
        <taxon>Eukaryota</taxon>
        <taxon>Viridiplantae</taxon>
        <taxon>Streptophyta</taxon>
        <taxon>Embryophyta</taxon>
        <taxon>Tracheophyta</taxon>
        <taxon>Spermatophyta</taxon>
        <taxon>Magnoliopsida</taxon>
        <taxon>eudicotyledons</taxon>
        <taxon>Gunneridae</taxon>
        <taxon>Pentapetalae</taxon>
        <taxon>rosids</taxon>
        <taxon>fabids</taxon>
        <taxon>Malpighiales</taxon>
        <taxon>Salicaceae</taxon>
        <taxon>Saliceae</taxon>
        <taxon>Salix</taxon>
    </lineage>
</organism>
<dbReference type="EC" id="2.3.2.27" evidence="3"/>
<feature type="domain" description="U-box" evidence="8">
    <location>
        <begin position="356"/>
        <end position="430"/>
    </location>
</feature>
<reference evidence="9" key="1">
    <citation type="submission" date="2019-03" db="EMBL/GenBank/DDBJ databases">
        <authorList>
            <person name="Mank J."/>
            <person name="Almeida P."/>
        </authorList>
    </citation>
    <scope>NUCLEOTIDE SEQUENCE</scope>
    <source>
        <strain evidence="9">78183</strain>
    </source>
</reference>
<dbReference type="InterPro" id="IPR011989">
    <property type="entry name" value="ARM-like"/>
</dbReference>
<accession>A0A6N2LBA0</accession>
<dbReference type="InterPro" id="IPR016024">
    <property type="entry name" value="ARM-type_fold"/>
</dbReference>
<dbReference type="UniPathway" id="UPA00143"/>
<sequence>MKKKIRHQGAYFGCLNSASNLSCSNCVSCQDKLIGGEFCGLVELGFGHFTYWESLVVQLLPFQQRQELLISVVDSTALDPAYSLCMGTDAAEAVETLPYPYAFKVHHSMCTELLKLVYKVSKIFPEIEAARPRCSSGIQALSLLHETLEKAKRHLRCCCESSKLYLVITGDVIVSRYQRSRNLFEQSLGKIQTMVPVILAAEISQLIDDLRAAMFMLESSEEEAGKAMRELIQQSSKSDSVVNSEIKAIQLAASRLHITSRKAILIERRSIKNQLDKVGGNDPRKRSILNYLLLLLKKHEDLIIEEQGETPKSQHEGFFSLKNPNNTSLHQQNNQVESSIGCGQSETRTELFSRATPPEEFKCPISMRIMYDPVVIASGQTFERMWIQKWFDEGNDTCPKNKVKLAHCALTPNISMKDLISKWCVMYGITVPDPCIQASKLLDISVNSIASLGSYMNDLNLPSDISDMSLRSIDASYSSESAQSKSNLMPIQNKDDSYRRHSYINMNQQDLKFLSGLAELPWESQCRMVEDVKSCLQCNDQLFHSLSSENFVEPLFRFLRDAHDQQDRGAQRFGYQLLLSFASKNRSGISYLHEDVFDLLSSFLDSEVIEEVLAIFEVLSGHPYCQSKITASGALVSIRNILDSHSTEFQKQAIKILLNLSSNDDICSQIVSMECVPKLVPLIKNDNLSSYSVALLRNLCDIEEARVSVAETNGCIASIAELLDSGGREEQEHAASILLSLCSQRLHYCQLVMEEGVIPSLVDMSINGTDKGRAIALELLRQLRGMIEYDNEHEGFVSDIDAGRDSSHQTPEKKSDADADADADRVASNRTIKKIFKNLSVFPKRSAFASKKKR</sequence>
<keyword evidence="6" id="KW-0833">Ubl conjugation pathway</keyword>
<dbReference type="CDD" id="cd16664">
    <property type="entry name" value="RING-Ubox_PUB"/>
    <property type="match status" value="1"/>
</dbReference>
<dbReference type="Gene3D" id="3.30.40.10">
    <property type="entry name" value="Zinc/RING finger domain, C3HC4 (zinc finger)"/>
    <property type="match status" value="1"/>
</dbReference>
<dbReference type="InterPro" id="IPR003613">
    <property type="entry name" value="Ubox_domain"/>
</dbReference>
<evidence type="ECO:0000256" key="4">
    <source>
        <dbReference type="ARBA" id="ARBA00022679"/>
    </source>
</evidence>
<dbReference type="SMART" id="SM00185">
    <property type="entry name" value="ARM"/>
    <property type="match status" value="3"/>
</dbReference>
<evidence type="ECO:0000256" key="1">
    <source>
        <dbReference type="ARBA" id="ARBA00000900"/>
    </source>
</evidence>
<dbReference type="EMBL" id="CAADRP010001335">
    <property type="protein sequence ID" value="VFU37861.1"/>
    <property type="molecule type" value="Genomic_DNA"/>
</dbReference>
<dbReference type="PANTHER" id="PTHR23315">
    <property type="entry name" value="U BOX DOMAIN-CONTAINING"/>
    <property type="match status" value="1"/>
</dbReference>
<keyword evidence="4" id="KW-0808">Transferase</keyword>
<dbReference type="AlphaFoldDB" id="A0A6N2LBA0"/>
<dbReference type="PROSITE" id="PS51698">
    <property type="entry name" value="U_BOX"/>
    <property type="match status" value="1"/>
</dbReference>
<dbReference type="SMART" id="SM00504">
    <property type="entry name" value="Ubox"/>
    <property type="match status" value="1"/>
</dbReference>
<evidence type="ECO:0000256" key="6">
    <source>
        <dbReference type="ARBA" id="ARBA00022786"/>
    </source>
</evidence>
<dbReference type="SUPFAM" id="SSF48371">
    <property type="entry name" value="ARM repeat"/>
    <property type="match status" value="1"/>
</dbReference>
<dbReference type="Gene3D" id="1.25.10.10">
    <property type="entry name" value="Leucine-rich Repeat Variant"/>
    <property type="match status" value="1"/>
</dbReference>
<dbReference type="InterPro" id="IPR000225">
    <property type="entry name" value="Armadillo"/>
</dbReference>
<dbReference type="GO" id="GO:0061630">
    <property type="term" value="F:ubiquitin protein ligase activity"/>
    <property type="evidence" value="ECO:0007669"/>
    <property type="project" value="UniProtKB-EC"/>
</dbReference>
<keyword evidence="5" id="KW-0677">Repeat</keyword>
<evidence type="ECO:0000256" key="3">
    <source>
        <dbReference type="ARBA" id="ARBA00012483"/>
    </source>
</evidence>
<feature type="region of interest" description="Disordered" evidence="7">
    <location>
        <begin position="798"/>
        <end position="825"/>
    </location>
</feature>
<dbReference type="GO" id="GO:0016567">
    <property type="term" value="P:protein ubiquitination"/>
    <property type="evidence" value="ECO:0007669"/>
    <property type="project" value="UniProtKB-UniPathway"/>
</dbReference>
<evidence type="ECO:0000256" key="5">
    <source>
        <dbReference type="ARBA" id="ARBA00022737"/>
    </source>
</evidence>
<evidence type="ECO:0000313" key="9">
    <source>
        <dbReference type="EMBL" id="VFU37861.1"/>
    </source>
</evidence>
<dbReference type="SUPFAM" id="SSF57850">
    <property type="entry name" value="RING/U-box"/>
    <property type="match status" value="1"/>
</dbReference>